<dbReference type="PANTHER" id="PTHR22809:SF5">
    <property type="entry name" value="TRNA N(3)-METHYLCYTIDINE METHYLTRANSFERASE METTL6"/>
    <property type="match status" value="1"/>
</dbReference>
<evidence type="ECO:0000313" key="4">
    <source>
        <dbReference type="EMBL" id="XFO65039.1"/>
    </source>
</evidence>
<evidence type="ECO:0000256" key="2">
    <source>
        <dbReference type="ARBA" id="ARBA00022679"/>
    </source>
</evidence>
<dbReference type="Pfam" id="PF08241">
    <property type="entry name" value="Methyltransf_11"/>
    <property type="match status" value="1"/>
</dbReference>
<proteinExistence type="predicted"/>
<evidence type="ECO:0000313" key="5">
    <source>
        <dbReference type="Proteomes" id="UP000216752"/>
    </source>
</evidence>
<sequence>MYDMWLDKYTDILQKSHDTPIIDLGCGFGNDTLYLCERGYKVISCDFSDEALKRLESFINEPVTKLFDMTTGLPFDTQSTAIIIADLSLHYFSWLTTQKILTEIKRILKRNGSLLARVNSVKDINHGAGQGTVIEENYYYLDGKCKRFFEKRQLDELFADWEVIHIDEYEMDRYKSSKILWEIAAKVP</sequence>
<protein>
    <recommendedName>
        <fullName evidence="3">Methyltransferase type 11 domain-containing protein</fullName>
    </recommendedName>
</protein>
<keyword evidence="2" id="KW-0808">Transferase</keyword>
<evidence type="ECO:0000256" key="1">
    <source>
        <dbReference type="ARBA" id="ARBA00022603"/>
    </source>
</evidence>
<dbReference type="InterPro" id="IPR013216">
    <property type="entry name" value="Methyltransf_11"/>
</dbReference>
<gene>
    <name evidence="4" type="ORF">SPSIL_011480</name>
</gene>
<dbReference type="EMBL" id="CP155573">
    <property type="protein sequence ID" value="XFO65039.1"/>
    <property type="molecule type" value="Genomic_DNA"/>
</dbReference>
<dbReference type="RefSeq" id="WP_094606727.1">
    <property type="nucleotide sequence ID" value="NZ_CP155573.1"/>
</dbReference>
<dbReference type="Proteomes" id="UP000216752">
    <property type="component" value="Chromosome"/>
</dbReference>
<dbReference type="InterPro" id="IPR029063">
    <property type="entry name" value="SAM-dependent_MTases_sf"/>
</dbReference>
<dbReference type="CDD" id="cd02440">
    <property type="entry name" value="AdoMet_MTases"/>
    <property type="match status" value="1"/>
</dbReference>
<accession>A0ABZ3IHY5</accession>
<reference evidence="4" key="1">
    <citation type="submission" date="2024-05" db="EMBL/GenBank/DDBJ databases">
        <title>Isolation and characterization of Sporomusa carbonis sp. nov., a carboxydotrophic hydrogenogen in the genus of Sporomusa isolated from a charcoal burning pile.</title>
        <authorList>
            <person name="Boeer T."/>
            <person name="Rosenbaum F."/>
            <person name="Eysell L."/>
            <person name="Mueller V."/>
            <person name="Daniel R."/>
            <person name="Poehlein A."/>
        </authorList>
    </citation>
    <scope>NUCLEOTIDE SEQUENCE [LARGE SCALE GENOMIC DNA]</scope>
    <source>
        <strain evidence="4">DSM 10669</strain>
    </source>
</reference>
<dbReference type="Gene3D" id="3.40.50.150">
    <property type="entry name" value="Vaccinia Virus protein VP39"/>
    <property type="match status" value="1"/>
</dbReference>
<dbReference type="PANTHER" id="PTHR22809">
    <property type="entry name" value="METHYLTRANSFERASE-RELATED"/>
    <property type="match status" value="1"/>
</dbReference>
<feature type="domain" description="Methyltransferase type 11" evidence="3">
    <location>
        <begin position="23"/>
        <end position="115"/>
    </location>
</feature>
<keyword evidence="5" id="KW-1185">Reference proteome</keyword>
<name>A0ABZ3IHY5_9FIRM</name>
<dbReference type="SUPFAM" id="SSF53335">
    <property type="entry name" value="S-adenosyl-L-methionine-dependent methyltransferases"/>
    <property type="match status" value="1"/>
</dbReference>
<keyword evidence="1" id="KW-0489">Methyltransferase</keyword>
<organism evidence="4 5">
    <name type="scientific">Sporomusa silvacetica DSM 10669</name>
    <dbReference type="NCBI Taxonomy" id="1123289"/>
    <lineage>
        <taxon>Bacteria</taxon>
        <taxon>Bacillati</taxon>
        <taxon>Bacillota</taxon>
        <taxon>Negativicutes</taxon>
        <taxon>Selenomonadales</taxon>
        <taxon>Sporomusaceae</taxon>
        <taxon>Sporomusa</taxon>
    </lineage>
</organism>
<dbReference type="InterPro" id="IPR026113">
    <property type="entry name" value="METTL2/6/8-like"/>
</dbReference>
<evidence type="ECO:0000259" key="3">
    <source>
        <dbReference type="Pfam" id="PF08241"/>
    </source>
</evidence>